<keyword evidence="1" id="KW-0812">Transmembrane</keyword>
<feature type="transmembrane region" description="Helical" evidence="1">
    <location>
        <begin position="28"/>
        <end position="46"/>
    </location>
</feature>
<sequence length="175" mass="19684">MTVNFLTMALMPLSQAASWMLILKQRPSLFAAVWKVALFYCIWALYNKYFAGNDSELGQYSMGMLAIAAFLQHREFSMCGNVVVLLNYCVAFYIAFSRSIHELAIDAKGSDNLSAITWAYIFRVYVLSNLAMWSMVLLKFIKLPSHTVPSSREASQSLLETPVNAGYQPVENVQA</sequence>
<name>A0A8J9X3C3_PHATR</name>
<feature type="transmembrane region" description="Helical" evidence="1">
    <location>
        <begin position="78"/>
        <end position="96"/>
    </location>
</feature>
<dbReference type="Proteomes" id="UP000836788">
    <property type="component" value="Chromosome 14"/>
</dbReference>
<keyword evidence="2" id="KW-0732">Signal</keyword>
<organism evidence="3">
    <name type="scientific">Phaeodactylum tricornutum</name>
    <name type="common">Diatom</name>
    <dbReference type="NCBI Taxonomy" id="2850"/>
    <lineage>
        <taxon>Eukaryota</taxon>
        <taxon>Sar</taxon>
        <taxon>Stramenopiles</taxon>
        <taxon>Ochrophyta</taxon>
        <taxon>Bacillariophyta</taxon>
        <taxon>Bacillariophyceae</taxon>
        <taxon>Bacillariophycidae</taxon>
        <taxon>Naviculales</taxon>
        <taxon>Phaeodactylaceae</taxon>
        <taxon>Phaeodactylum</taxon>
    </lineage>
</organism>
<proteinExistence type="predicted"/>
<keyword evidence="1" id="KW-1133">Transmembrane helix</keyword>
<evidence type="ECO:0000256" key="1">
    <source>
        <dbReference type="SAM" id="Phobius"/>
    </source>
</evidence>
<reference evidence="3" key="1">
    <citation type="submission" date="2022-02" db="EMBL/GenBank/DDBJ databases">
        <authorList>
            <person name="Giguere J D."/>
        </authorList>
    </citation>
    <scope>NUCLEOTIDE SEQUENCE</scope>
    <source>
        <strain evidence="3">CCAP 1055/1</strain>
    </source>
</reference>
<dbReference type="AlphaFoldDB" id="A0A8J9X3C3"/>
<feature type="transmembrane region" description="Helical" evidence="1">
    <location>
        <begin position="116"/>
        <end position="138"/>
    </location>
</feature>
<gene>
    <name evidence="3" type="ORF">PTTT1_LOCUS15139</name>
</gene>
<evidence type="ECO:0000313" key="3">
    <source>
        <dbReference type="EMBL" id="CAG9281017.1"/>
    </source>
</evidence>
<keyword evidence="1" id="KW-0472">Membrane</keyword>
<feature type="signal peptide" evidence="2">
    <location>
        <begin position="1"/>
        <end position="16"/>
    </location>
</feature>
<feature type="chain" id="PRO_5035465342" evidence="2">
    <location>
        <begin position="17"/>
        <end position="175"/>
    </location>
</feature>
<accession>A0A8J9X3C3</accession>
<dbReference type="EMBL" id="OU594955">
    <property type="protein sequence ID" value="CAG9281017.1"/>
    <property type="molecule type" value="Genomic_DNA"/>
</dbReference>
<protein>
    <submittedName>
        <fullName evidence="3">Uncharacterized protein</fullName>
    </submittedName>
</protein>
<evidence type="ECO:0000256" key="2">
    <source>
        <dbReference type="SAM" id="SignalP"/>
    </source>
</evidence>